<organism evidence="2 3">
    <name type="scientific">Meloidogyne graminicola</name>
    <dbReference type="NCBI Taxonomy" id="189291"/>
    <lineage>
        <taxon>Eukaryota</taxon>
        <taxon>Metazoa</taxon>
        <taxon>Ecdysozoa</taxon>
        <taxon>Nematoda</taxon>
        <taxon>Chromadorea</taxon>
        <taxon>Rhabditida</taxon>
        <taxon>Tylenchina</taxon>
        <taxon>Tylenchomorpha</taxon>
        <taxon>Tylenchoidea</taxon>
        <taxon>Meloidogynidae</taxon>
        <taxon>Meloidogyninae</taxon>
        <taxon>Meloidogyne</taxon>
    </lineage>
</organism>
<proteinExistence type="predicted"/>
<name>A0A8S9ZU88_9BILA</name>
<dbReference type="AlphaFoldDB" id="A0A8S9ZU88"/>
<evidence type="ECO:0000256" key="1">
    <source>
        <dbReference type="SAM" id="SignalP"/>
    </source>
</evidence>
<comment type="caution">
    <text evidence="2">The sequence shown here is derived from an EMBL/GenBank/DDBJ whole genome shotgun (WGS) entry which is preliminary data.</text>
</comment>
<feature type="chain" id="PRO_5035883572" evidence="1">
    <location>
        <begin position="22"/>
        <end position="84"/>
    </location>
</feature>
<gene>
    <name evidence="2" type="ORF">Mgra_00003474</name>
</gene>
<dbReference type="OrthoDB" id="10265800at2759"/>
<accession>A0A8S9ZU88</accession>
<keyword evidence="3" id="KW-1185">Reference proteome</keyword>
<keyword evidence="1" id="KW-0732">Signal</keyword>
<feature type="signal peptide" evidence="1">
    <location>
        <begin position="1"/>
        <end position="21"/>
    </location>
</feature>
<reference evidence="2" key="1">
    <citation type="journal article" date="2020" name="Ecol. Evol.">
        <title>Genome structure and content of the rice root-knot nematode (Meloidogyne graminicola).</title>
        <authorList>
            <person name="Phan N.T."/>
            <person name="Danchin E.G.J."/>
            <person name="Klopp C."/>
            <person name="Perfus-Barbeoch L."/>
            <person name="Kozlowski D.K."/>
            <person name="Koutsovoulos G.D."/>
            <person name="Lopez-Roques C."/>
            <person name="Bouchez O."/>
            <person name="Zahm M."/>
            <person name="Besnard G."/>
            <person name="Bellafiore S."/>
        </authorList>
    </citation>
    <scope>NUCLEOTIDE SEQUENCE</scope>
    <source>
        <strain evidence="2">VN-18</strain>
    </source>
</reference>
<evidence type="ECO:0000313" key="3">
    <source>
        <dbReference type="Proteomes" id="UP000605970"/>
    </source>
</evidence>
<sequence length="84" mass="9472">MNSSKIFLFFLLIIFMVGVEGALPPSYLSVPQFKECLQFKEIGGKTRWCLPKTKPVACPDASWGELTKCEINGEIQKCDDNLEE</sequence>
<evidence type="ECO:0000313" key="2">
    <source>
        <dbReference type="EMBL" id="KAF7637085.1"/>
    </source>
</evidence>
<protein>
    <submittedName>
        <fullName evidence="2">Uncharacterized protein</fullName>
    </submittedName>
</protein>
<dbReference type="EMBL" id="JABEBT010000023">
    <property type="protein sequence ID" value="KAF7637085.1"/>
    <property type="molecule type" value="Genomic_DNA"/>
</dbReference>
<dbReference type="Proteomes" id="UP000605970">
    <property type="component" value="Unassembled WGS sequence"/>
</dbReference>